<comment type="caution">
    <text evidence="1">The sequence shown here is derived from an EMBL/GenBank/DDBJ whole genome shotgun (WGS) entry which is preliminary data.</text>
</comment>
<organism evidence="1 2">
    <name type="scientific">Acetobacter tropicalis</name>
    <dbReference type="NCBI Taxonomy" id="104102"/>
    <lineage>
        <taxon>Bacteria</taxon>
        <taxon>Pseudomonadati</taxon>
        <taxon>Pseudomonadota</taxon>
        <taxon>Alphaproteobacteria</taxon>
        <taxon>Acetobacterales</taxon>
        <taxon>Acetobacteraceae</taxon>
        <taxon>Acetobacter</taxon>
    </lineage>
</organism>
<dbReference type="Proteomes" id="UP000029448">
    <property type="component" value="Unassembled WGS sequence"/>
</dbReference>
<evidence type="ECO:0000313" key="1">
    <source>
        <dbReference type="EMBL" id="KGB24435.1"/>
    </source>
</evidence>
<proteinExistence type="predicted"/>
<dbReference type="AlphaFoldDB" id="A0A094YQS8"/>
<keyword evidence="2" id="KW-1185">Reference proteome</keyword>
<accession>A0A094YQS8</accession>
<evidence type="ECO:0000313" key="2">
    <source>
        <dbReference type="Proteomes" id="UP000029448"/>
    </source>
</evidence>
<sequence>MRTQNRNEGIRASSGTQAKVSSPFCFILAKEAILLEYSLMMISAAQRPDCACHITQESVSHPSLCISEDAKKQTPTLYLNSVGALRFKIEAFSP</sequence>
<dbReference type="STRING" id="104102.AtDm6_1143"/>
<gene>
    <name evidence="1" type="ORF">AtDm6_1143</name>
</gene>
<protein>
    <submittedName>
        <fullName evidence="1">Uncharacterized protein</fullName>
    </submittedName>
</protein>
<dbReference type="EMBL" id="JOKM01000038">
    <property type="protein sequence ID" value="KGB24435.1"/>
    <property type="molecule type" value="Genomic_DNA"/>
</dbReference>
<reference evidence="1 2" key="1">
    <citation type="submission" date="2014-06" db="EMBL/GenBank/DDBJ databases">
        <title>Functional and comparative genomic analyses of the Drosophila gut microbiota identify candidate symbiosis factors.</title>
        <authorList>
            <person name="Newell P.D."/>
            <person name="Chaston J.M."/>
            <person name="Douglas A.E."/>
        </authorList>
    </citation>
    <scope>NUCLEOTIDE SEQUENCE [LARGE SCALE GENOMIC DNA]</scope>
    <source>
        <strain evidence="1 2">DmCS_006</strain>
    </source>
</reference>
<dbReference type="PATRIC" id="fig|104102.7.peg.1135"/>
<name>A0A094YQS8_9PROT</name>